<evidence type="ECO:0000259" key="4">
    <source>
        <dbReference type="Pfam" id="PF07660"/>
    </source>
</evidence>
<evidence type="ECO:0000313" key="6">
    <source>
        <dbReference type="Proteomes" id="UP000249016"/>
    </source>
</evidence>
<evidence type="ECO:0000256" key="2">
    <source>
        <dbReference type="ARBA" id="ARBA00023136"/>
    </source>
</evidence>
<protein>
    <recommendedName>
        <fullName evidence="4">Secretin/TonB short N-terminal domain-containing protein</fullName>
    </recommendedName>
</protein>
<gene>
    <name evidence="5" type="ORF">HMF3257_16820</name>
</gene>
<keyword evidence="2" id="KW-0472">Membrane</keyword>
<dbReference type="Gene3D" id="3.55.50.30">
    <property type="match status" value="1"/>
</dbReference>
<feature type="domain" description="Secretin/TonB short N-terminal" evidence="4">
    <location>
        <begin position="70"/>
        <end position="119"/>
    </location>
</feature>
<dbReference type="AlphaFoldDB" id="A0A327NJN9"/>
<name>A0A327NJN9_9BACT</name>
<evidence type="ECO:0000256" key="3">
    <source>
        <dbReference type="ARBA" id="ARBA00023237"/>
    </source>
</evidence>
<organism evidence="5 6">
    <name type="scientific">Spirosoma telluris</name>
    <dbReference type="NCBI Taxonomy" id="2183553"/>
    <lineage>
        <taxon>Bacteria</taxon>
        <taxon>Pseudomonadati</taxon>
        <taxon>Bacteroidota</taxon>
        <taxon>Cytophagia</taxon>
        <taxon>Cytophagales</taxon>
        <taxon>Cytophagaceae</taxon>
        <taxon>Spirosoma</taxon>
    </lineage>
</organism>
<dbReference type="InterPro" id="IPR011662">
    <property type="entry name" value="Secretin/TonB_short_N"/>
</dbReference>
<accession>A0A327NJN9</accession>
<sequence length="174" mass="19536">MKLPRLSHDYARTLMRITIAQLLCTVLFLNMTYARTVEAQALLEQSISLSVEDKEIRLVLSKIEKAARVTFSYIPQQIQADRKVSINISNQRLSTVLDQLFKSTSITYEVVGKKQILLSIRPPFQPTTPNSLPQHAQLITEPAVDRTITGVVNSEKGEGLPGLVWLSKVLHVAR</sequence>
<dbReference type="GO" id="GO:0019867">
    <property type="term" value="C:outer membrane"/>
    <property type="evidence" value="ECO:0007669"/>
    <property type="project" value="InterPro"/>
</dbReference>
<evidence type="ECO:0000256" key="1">
    <source>
        <dbReference type="ARBA" id="ARBA00022448"/>
    </source>
</evidence>
<dbReference type="OrthoDB" id="5505971at2"/>
<dbReference type="EMBL" id="QLII01000001">
    <property type="protein sequence ID" value="RAI75417.1"/>
    <property type="molecule type" value="Genomic_DNA"/>
</dbReference>
<evidence type="ECO:0000313" key="5">
    <source>
        <dbReference type="EMBL" id="RAI75417.1"/>
    </source>
</evidence>
<keyword evidence="3" id="KW-0998">Cell outer membrane</keyword>
<keyword evidence="6" id="KW-1185">Reference proteome</keyword>
<dbReference type="RefSeq" id="WP_111343817.1">
    <property type="nucleotide sequence ID" value="NZ_QLII01000001.1"/>
</dbReference>
<reference evidence="5 6" key="1">
    <citation type="submission" date="2018-06" db="EMBL/GenBank/DDBJ databases">
        <title>Spirosoma sp. HMF3257 Genome sequencing and assembly.</title>
        <authorList>
            <person name="Kang H."/>
            <person name="Cha I."/>
            <person name="Kim H."/>
            <person name="Kang J."/>
            <person name="Joh K."/>
        </authorList>
    </citation>
    <scope>NUCLEOTIDE SEQUENCE [LARGE SCALE GENOMIC DNA]</scope>
    <source>
        <strain evidence="5 6">HMF3257</strain>
    </source>
</reference>
<proteinExistence type="predicted"/>
<comment type="caution">
    <text evidence="5">The sequence shown here is derived from an EMBL/GenBank/DDBJ whole genome shotgun (WGS) entry which is preliminary data.</text>
</comment>
<dbReference type="Proteomes" id="UP000249016">
    <property type="component" value="Unassembled WGS sequence"/>
</dbReference>
<keyword evidence="1" id="KW-0813">Transport</keyword>
<dbReference type="Pfam" id="PF07660">
    <property type="entry name" value="STN"/>
    <property type="match status" value="1"/>
</dbReference>